<organism evidence="3 4">
    <name type="scientific">Aristolochia fimbriata</name>
    <name type="common">White veined hardy Dutchman's pipe vine</name>
    <dbReference type="NCBI Taxonomy" id="158543"/>
    <lineage>
        <taxon>Eukaryota</taxon>
        <taxon>Viridiplantae</taxon>
        <taxon>Streptophyta</taxon>
        <taxon>Embryophyta</taxon>
        <taxon>Tracheophyta</taxon>
        <taxon>Spermatophyta</taxon>
        <taxon>Magnoliopsida</taxon>
        <taxon>Magnoliidae</taxon>
        <taxon>Piperales</taxon>
        <taxon>Aristolochiaceae</taxon>
        <taxon>Aristolochia</taxon>
    </lineage>
</organism>
<gene>
    <name evidence="3" type="ORF">H6P81_016216</name>
</gene>
<dbReference type="Proteomes" id="UP000825729">
    <property type="component" value="Unassembled WGS sequence"/>
</dbReference>
<dbReference type="CDD" id="cd09272">
    <property type="entry name" value="RNase_HI_RT_Ty1"/>
    <property type="match status" value="1"/>
</dbReference>
<evidence type="ECO:0000259" key="2">
    <source>
        <dbReference type="Pfam" id="PF14244"/>
    </source>
</evidence>
<feature type="domain" description="Reverse transcriptase Ty1/copia-type" evidence="1">
    <location>
        <begin position="153"/>
        <end position="332"/>
    </location>
</feature>
<evidence type="ECO:0000313" key="4">
    <source>
        <dbReference type="Proteomes" id="UP000825729"/>
    </source>
</evidence>
<accession>A0AAV7E8Z0</accession>
<dbReference type="InterPro" id="IPR013103">
    <property type="entry name" value="RVT_2"/>
</dbReference>
<dbReference type="AlphaFoldDB" id="A0AAV7E8Z0"/>
<evidence type="ECO:0000259" key="1">
    <source>
        <dbReference type="Pfam" id="PF07727"/>
    </source>
</evidence>
<evidence type="ECO:0000313" key="3">
    <source>
        <dbReference type="EMBL" id="KAG9444876.1"/>
    </source>
</evidence>
<dbReference type="SUPFAM" id="SSF56672">
    <property type="entry name" value="DNA/RNA polymerases"/>
    <property type="match status" value="1"/>
</dbReference>
<sequence length="543" mass="60753">MANTVESIQIVPVKLDNSNYVHWASLMRNFLKGRNLWTYVTGVDISLPSSSILDQVPESLPIAPLRSKSSPDSASVLGFDLPSASLSAPPVAVNTSSRYSTRVHQKPTHLNDYECYFSALCSIHEPSSYREASSDPLWQKAIAKELHALAKTRTWDMVSLPPGKSVIDCKWIFKVKTATDGSVDRYKARLVAKGYAQEYGIDYEETFVPVARLTSVRLLIALAAVRQWDLFQMDVKNSFLNGTLTEEVYMKPPPGLSHLPGQSPQAWFFTFCSKIVEFGYTQSRHDSALFTRRPSRGDNLSGFSDLKTYLSSCFEMKDLGPLRYFLGVKYASDLINRVGLSDNKTFDTPLELKVKFQLIDGEELSDPTLYQKLVSGLIYLSITRPDISYAVHVVSQFMLAPMSVHYAVVLRILRYVKGSLLQGLFLSSASPLTLLAYSDACWVGDVTDRRSTTGYSVFLVHSLISWRSKKQSTVSRSSTKGEYRAPAAYWMSSRVSERYCKAPMVERYSVASGNAWSESFDILEPAEIGESDRQASRSVAYLV</sequence>
<dbReference type="Pfam" id="PF07727">
    <property type="entry name" value="RVT_2"/>
    <property type="match status" value="1"/>
</dbReference>
<dbReference type="Pfam" id="PF14244">
    <property type="entry name" value="Retrotran_gag_3"/>
    <property type="match status" value="1"/>
</dbReference>
<comment type="caution">
    <text evidence="3">The sequence shown here is derived from an EMBL/GenBank/DDBJ whole genome shotgun (WGS) entry which is preliminary data.</text>
</comment>
<dbReference type="InterPro" id="IPR029472">
    <property type="entry name" value="Copia-like_N"/>
</dbReference>
<keyword evidence="4" id="KW-1185">Reference proteome</keyword>
<proteinExistence type="predicted"/>
<dbReference type="PANTHER" id="PTHR11439">
    <property type="entry name" value="GAG-POL-RELATED RETROTRANSPOSON"/>
    <property type="match status" value="1"/>
</dbReference>
<evidence type="ECO:0008006" key="5">
    <source>
        <dbReference type="Google" id="ProtNLM"/>
    </source>
</evidence>
<reference evidence="3 4" key="1">
    <citation type="submission" date="2021-07" db="EMBL/GenBank/DDBJ databases">
        <title>The Aristolochia fimbriata genome: insights into angiosperm evolution, floral development and chemical biosynthesis.</title>
        <authorList>
            <person name="Jiao Y."/>
        </authorList>
    </citation>
    <scope>NUCLEOTIDE SEQUENCE [LARGE SCALE GENOMIC DNA]</scope>
    <source>
        <strain evidence="3">IBCAS-2021</strain>
        <tissue evidence="3">Leaf</tissue>
    </source>
</reference>
<dbReference type="PANTHER" id="PTHR11439:SF461">
    <property type="entry name" value="OS10G0432200 PROTEIN"/>
    <property type="match status" value="1"/>
</dbReference>
<dbReference type="EMBL" id="JAINDJ010000006">
    <property type="protein sequence ID" value="KAG9444876.1"/>
    <property type="molecule type" value="Genomic_DNA"/>
</dbReference>
<protein>
    <recommendedName>
        <fullName evidence="5">Reverse transcriptase Ty1/copia-type domain-containing protein</fullName>
    </recommendedName>
</protein>
<dbReference type="InterPro" id="IPR043502">
    <property type="entry name" value="DNA/RNA_pol_sf"/>
</dbReference>
<name>A0AAV7E8Z0_ARIFI</name>
<feature type="domain" description="Retrotransposon Copia-like N-terminal" evidence="2">
    <location>
        <begin position="7"/>
        <end position="43"/>
    </location>
</feature>